<evidence type="ECO:0000313" key="2">
    <source>
        <dbReference type="Proteomes" id="UP000826212"/>
    </source>
</evidence>
<keyword evidence="2" id="KW-1185">Reference proteome</keyword>
<evidence type="ECO:0000313" key="1">
    <source>
        <dbReference type="EMBL" id="QZE13267.1"/>
    </source>
</evidence>
<sequence>MIDSILGWLTTDRHLEWISAILGFLYIFCSIKEHLLTWFFGILTSALYVYVFFVNKFYADMSLQVYYVVISFYGWYMWMRKVDDKNPAVQVRLANKKEWVGISISSLILYFVIWYVLKYHTDSPVPVVDAFTTACSIVATWMMTRKILEQWIFWVVIDFVSMVIYLYKGMVPTSLLMGTYTVLAVVGFVTWKKQMKPTKIASNA</sequence>
<accession>A0AC61NCK9</accession>
<dbReference type="Proteomes" id="UP000826212">
    <property type="component" value="Chromosome"/>
</dbReference>
<gene>
    <name evidence="1" type="primary">pnuC</name>
    <name evidence="1" type="ORF">K4L44_11795</name>
</gene>
<organism evidence="1 2">
    <name type="scientific">Halosquirtibacter laminarini</name>
    <dbReference type="NCBI Taxonomy" id="3374600"/>
    <lineage>
        <taxon>Bacteria</taxon>
        <taxon>Pseudomonadati</taxon>
        <taxon>Bacteroidota</taxon>
        <taxon>Bacteroidia</taxon>
        <taxon>Marinilabiliales</taxon>
        <taxon>Prolixibacteraceae</taxon>
        <taxon>Halosquirtibacter</taxon>
    </lineage>
</organism>
<protein>
    <submittedName>
        <fullName evidence="1">Nicotinamide riboside transporter PnuC</fullName>
    </submittedName>
</protein>
<name>A0AC61NCK9_9BACT</name>
<proteinExistence type="predicted"/>
<reference evidence="1" key="1">
    <citation type="submission" date="2021-08" db="EMBL/GenBank/DDBJ databases">
        <title>Novel anaerobic bacterium isolated from sea squirt in East Sea, Republic of Korea.</title>
        <authorList>
            <person name="Nguyen T.H."/>
            <person name="Li Z."/>
            <person name="Lee Y.-J."/>
            <person name="Ko J."/>
            <person name="Kim S.-G."/>
        </authorList>
    </citation>
    <scope>NUCLEOTIDE SEQUENCE</scope>
    <source>
        <strain evidence="1">KCTC 25031</strain>
    </source>
</reference>
<dbReference type="EMBL" id="CP081303">
    <property type="protein sequence ID" value="QZE13267.1"/>
    <property type="molecule type" value="Genomic_DNA"/>
</dbReference>